<organism evidence="5 6">
    <name type="scientific">[Torrubiella] hemipterigena</name>
    <dbReference type="NCBI Taxonomy" id="1531966"/>
    <lineage>
        <taxon>Eukaryota</taxon>
        <taxon>Fungi</taxon>
        <taxon>Dikarya</taxon>
        <taxon>Ascomycota</taxon>
        <taxon>Pezizomycotina</taxon>
        <taxon>Sordariomycetes</taxon>
        <taxon>Hypocreomycetidae</taxon>
        <taxon>Hypocreales</taxon>
        <taxon>Clavicipitaceae</taxon>
        <taxon>Clavicipitaceae incertae sedis</taxon>
        <taxon>'Torrubiella' clade</taxon>
    </lineage>
</organism>
<dbReference type="InterPro" id="IPR044861">
    <property type="entry name" value="IPNS-like_FE2OG_OXY"/>
</dbReference>
<keyword evidence="3" id="KW-0408">Iron</keyword>
<sequence length="330" mass="37807">MTASSKYELVTLDFNEFLNGDAIAQRKFSVKLVECFSNLGFVKLINHGLTDQQLIDIFDWNKRFFGMPLEAKNVAAHPPEPNPHRGYSYVGQEKLSRVKDFEKGSRELTEVFDVKESLDIGPVKDDLYPNRWPNEADIPGFRQSMESFYESCHSVHQDILRALAIGLDLEPNFLLNLCNNNTSELRLNHYPGGETSKIREGAKRISEHTDFGTITLLFQDNAGGLEIEAQDDPGRYFPIPPQNFNEMIINIGDCLARWTNDKFRSASHRVVFPENLPEWLDDRYSVAYFGKPNRTQPVGTLSQFTPANEAPKYKDLSAWEYNQQKLLLTY</sequence>
<protein>
    <recommendedName>
        <fullName evidence="4">Fe2OG dioxygenase domain-containing protein</fullName>
    </recommendedName>
</protein>
<evidence type="ECO:0000256" key="2">
    <source>
        <dbReference type="ARBA" id="ARBA00022964"/>
    </source>
</evidence>
<dbReference type="Pfam" id="PF14226">
    <property type="entry name" value="DIOX_N"/>
    <property type="match status" value="1"/>
</dbReference>
<dbReference type="PRINTS" id="PR00682">
    <property type="entry name" value="IPNSYNTHASE"/>
</dbReference>
<name>A0A0A1TIL6_9HYPO</name>
<comment type="similarity">
    <text evidence="1 3">Belongs to the iron/ascorbate-dependent oxidoreductase family.</text>
</comment>
<accession>A0A0A1TIL6</accession>
<dbReference type="InterPro" id="IPR027443">
    <property type="entry name" value="IPNS-like_sf"/>
</dbReference>
<dbReference type="InterPro" id="IPR050231">
    <property type="entry name" value="Iron_ascorbate_oxido_reductase"/>
</dbReference>
<dbReference type="GO" id="GO:0051213">
    <property type="term" value="F:dioxygenase activity"/>
    <property type="evidence" value="ECO:0007669"/>
    <property type="project" value="UniProtKB-KW"/>
</dbReference>
<dbReference type="Proteomes" id="UP000039046">
    <property type="component" value="Unassembled WGS sequence"/>
</dbReference>
<dbReference type="AlphaFoldDB" id="A0A0A1TIL6"/>
<dbReference type="PANTHER" id="PTHR47990">
    <property type="entry name" value="2-OXOGLUTARATE (2OG) AND FE(II)-DEPENDENT OXYGENASE SUPERFAMILY PROTEIN-RELATED"/>
    <property type="match status" value="1"/>
</dbReference>
<evidence type="ECO:0000256" key="3">
    <source>
        <dbReference type="RuleBase" id="RU003682"/>
    </source>
</evidence>
<evidence type="ECO:0000313" key="5">
    <source>
        <dbReference type="EMBL" id="CEJ90293.1"/>
    </source>
</evidence>
<dbReference type="OrthoDB" id="288590at2759"/>
<evidence type="ECO:0000256" key="1">
    <source>
        <dbReference type="ARBA" id="ARBA00008056"/>
    </source>
</evidence>
<keyword evidence="6" id="KW-1185">Reference proteome</keyword>
<gene>
    <name evidence="5" type="ORF">VHEMI06086</name>
</gene>
<evidence type="ECO:0000313" key="6">
    <source>
        <dbReference type="Proteomes" id="UP000039046"/>
    </source>
</evidence>
<dbReference type="Pfam" id="PF03171">
    <property type="entry name" value="2OG-FeII_Oxy"/>
    <property type="match status" value="1"/>
</dbReference>
<dbReference type="STRING" id="1531966.A0A0A1TIL6"/>
<dbReference type="GO" id="GO:0044283">
    <property type="term" value="P:small molecule biosynthetic process"/>
    <property type="evidence" value="ECO:0007669"/>
    <property type="project" value="UniProtKB-ARBA"/>
</dbReference>
<dbReference type="SUPFAM" id="SSF51197">
    <property type="entry name" value="Clavaminate synthase-like"/>
    <property type="match status" value="1"/>
</dbReference>
<feature type="domain" description="Fe2OG dioxygenase" evidence="4">
    <location>
        <begin position="181"/>
        <end position="292"/>
    </location>
</feature>
<dbReference type="PROSITE" id="PS51471">
    <property type="entry name" value="FE2OG_OXY"/>
    <property type="match status" value="1"/>
</dbReference>
<evidence type="ECO:0000259" key="4">
    <source>
        <dbReference type="PROSITE" id="PS51471"/>
    </source>
</evidence>
<dbReference type="EMBL" id="CDHN01000003">
    <property type="protein sequence ID" value="CEJ90293.1"/>
    <property type="molecule type" value="Genomic_DNA"/>
</dbReference>
<dbReference type="GO" id="GO:0046872">
    <property type="term" value="F:metal ion binding"/>
    <property type="evidence" value="ECO:0007669"/>
    <property type="project" value="UniProtKB-KW"/>
</dbReference>
<reference evidence="5 6" key="1">
    <citation type="journal article" date="2015" name="Genome Announc.">
        <title>Draft Genome Sequence and Gene Annotation of the Entomopathogenic Fungus Verticillium hemipterigenum.</title>
        <authorList>
            <person name="Horn F."/>
            <person name="Habel A."/>
            <person name="Scharf D.H."/>
            <person name="Dworschak J."/>
            <person name="Brakhage A.A."/>
            <person name="Guthke R."/>
            <person name="Hertweck C."/>
            <person name="Linde J."/>
        </authorList>
    </citation>
    <scope>NUCLEOTIDE SEQUENCE [LARGE SCALE GENOMIC DNA]</scope>
</reference>
<keyword evidence="2" id="KW-0223">Dioxygenase</keyword>
<dbReference type="InterPro" id="IPR026992">
    <property type="entry name" value="DIOX_N"/>
</dbReference>
<keyword evidence="3" id="KW-0479">Metal-binding</keyword>
<dbReference type="InterPro" id="IPR005123">
    <property type="entry name" value="Oxoglu/Fe-dep_dioxygenase_dom"/>
</dbReference>
<proteinExistence type="inferred from homology"/>
<keyword evidence="3" id="KW-0560">Oxidoreductase</keyword>
<dbReference type="HOGENOM" id="CLU_010119_6_1_1"/>
<dbReference type="Gene3D" id="2.60.120.330">
    <property type="entry name" value="B-lactam Antibiotic, Isopenicillin N Synthase, Chain"/>
    <property type="match status" value="1"/>
</dbReference>